<dbReference type="NCBIfam" id="TIGR01443">
    <property type="entry name" value="intein_Cterm"/>
    <property type="match status" value="1"/>
</dbReference>
<sequence length="1321" mass="151966">MIENLFEELKSSLLSLDPVYYCENYLTLDGSPFRLHGNGYRPFADIYRYIGIKALEKDAKPVIIVKGRQVGATTMAAALELFFMTSGIFGTANRAPMRVMHAFPLLDLSYTYTKTKLNTMISTAVLDKNQKKGVRPKTYVEARIDRSATASESLQFKQFLFGNHILIESTGLTGDRIRGRQLCLKTELPTPTGFVKLEDLKEGDRLFDEKGEICKVTKLHPIQKSPESYRVTFDDGTTVDACAEHLWLTYTKKDRRKLAKGEEVEPSIKNTKEILETLQVLKENNHSIPNCLPLQYEKKNLLIDPYLLGLWLGDGNRQAQTSNWGISKSCSYGIAGLATDLRKLGLVYNPGPSKRNIEDGYYHKYIPENYLHASVKQRLSLLQGLMDSDGCCYKDGRCEFVQVREKLAYDVYNLIISLGIKVKIRKRDSYRYGVRYKDKYRITFSTDLSVFKLKRKLERIRSQHSRVRQRFIVSIEPIKSKPMRCITVDSPSCLYLVTRTCIPTHNTVDCIFFDECFPYRQYIETDCGKEKIGKLYQLYKANKKLPLVKTYNEYEDKFEYKKILNVWKRDKRKLVDIHCSHKRIKCTPNHRFLTSDGWKRADELVAGDLLKSSIGTNLHIRALNDDQFQIILGSFLGDGHLSTHKLGRYRVKIIHCLEQKEYCSFKASCLGVDVLKFIPQNGYSKKPAVRFSTKNFGISETFPKNKSTCPQWVLDKLDERGLAIWFMDDGSVNKNNACISTCSFDEDSHKRMVVKLKSMGIDCHYAFYFKSDKNKGYYSIYINKNGYQQLCKLIAPYVCDKMGYKINFNKEEISSYTWNKSFKGYGYSVVDKVLPTDKEEFVYDIEIEDNHNFITTTGRKSKSLGGPIAHNCQDIPGIAMANTIKTLAQAHYGPAGSGIQVYFGTPKQKGSDFWNIWQVSSQQYYYLGCESCGEHFPLYTPESNDWESVWIEDNIPAGYVDPKTGLMPHGFIVKCMHCDHEQDKRPAAERGKWVSSKPEPDDCKFIGYHINQLYMPNFTRERVLAEKPEFNPINTERAYQNEVLGEFFAGDASPITPEEMRVLCADETRSFRRNISLAEGKKIYMGADWGQKVDMDQLVIGDREKKQRGQSYSAVVVLSAEGPHILSVEFAKLLKRNDMEYKRAFIDETFRRYSVTMGVGDIGYANDLTEVLQQDYGDRFLASRAVPKIKHHARFNTDIFPKEIAFERNYYISELYDLMKKQQIRFPYGSYEQIGWLVQHCCSMEIQPKMSRTGNIEINYIKGSTPNDGFMALLNAYIAYKFDITNGFTIQNPNSMMDDPTKRRPIMAVTGYVPRMNPLKR</sequence>
<evidence type="ECO:0000256" key="1">
    <source>
        <dbReference type="ARBA" id="ARBA00022813"/>
    </source>
</evidence>
<organism evidence="4">
    <name type="scientific">marine sediment metagenome</name>
    <dbReference type="NCBI Taxonomy" id="412755"/>
    <lineage>
        <taxon>unclassified sequences</taxon>
        <taxon>metagenomes</taxon>
        <taxon>ecological metagenomes</taxon>
    </lineage>
</organism>
<dbReference type="Gene3D" id="2.170.16.10">
    <property type="entry name" value="Hedgehog/Intein (Hint) domain"/>
    <property type="match status" value="1"/>
</dbReference>
<dbReference type="GO" id="GO:0004519">
    <property type="term" value="F:endonuclease activity"/>
    <property type="evidence" value="ECO:0007669"/>
    <property type="project" value="InterPro"/>
</dbReference>
<keyword evidence="1" id="KW-0068">Autocatalytic cleavage</keyword>
<accession>A0A0F9W8U5</accession>
<evidence type="ECO:0000256" key="2">
    <source>
        <dbReference type="ARBA" id="ARBA00023000"/>
    </source>
</evidence>
<name>A0A0F9W8U5_9ZZZZ</name>
<dbReference type="InterPro" id="IPR004860">
    <property type="entry name" value="LAGLIDADG_dom"/>
</dbReference>
<protein>
    <recommendedName>
        <fullName evidence="3">DOD-type homing endonuclease domain-containing protein</fullName>
    </recommendedName>
</protein>
<dbReference type="SUPFAM" id="SSF51294">
    <property type="entry name" value="Hedgehog/intein (Hint) domain"/>
    <property type="match status" value="2"/>
</dbReference>
<dbReference type="PROSITE" id="PS50819">
    <property type="entry name" value="INTEIN_ENDONUCLEASE"/>
    <property type="match status" value="1"/>
</dbReference>
<dbReference type="InterPro" id="IPR027434">
    <property type="entry name" value="Homing_endonucl"/>
</dbReference>
<dbReference type="InterPro" id="IPR004042">
    <property type="entry name" value="Intein_endonuc_central"/>
</dbReference>
<proteinExistence type="predicted"/>
<dbReference type="InterPro" id="IPR003587">
    <property type="entry name" value="Hint_dom_N"/>
</dbReference>
<gene>
    <name evidence="4" type="ORF">LCGC14_0390050</name>
</gene>
<dbReference type="PROSITE" id="PS50818">
    <property type="entry name" value="INTEIN_C_TER"/>
    <property type="match status" value="1"/>
</dbReference>
<dbReference type="InterPro" id="IPR036844">
    <property type="entry name" value="Hint_dom_sf"/>
</dbReference>
<keyword evidence="2" id="KW-0651">Protein splicing</keyword>
<dbReference type="CDD" id="cd00081">
    <property type="entry name" value="Hint"/>
    <property type="match status" value="1"/>
</dbReference>
<dbReference type="PRINTS" id="PR00379">
    <property type="entry name" value="INTEIN"/>
</dbReference>
<dbReference type="GO" id="GO:0016539">
    <property type="term" value="P:intein-mediated protein splicing"/>
    <property type="evidence" value="ECO:0007669"/>
    <property type="project" value="InterPro"/>
</dbReference>
<evidence type="ECO:0000313" key="4">
    <source>
        <dbReference type="EMBL" id="KKN74488.1"/>
    </source>
</evidence>
<dbReference type="EMBL" id="LAZR01000325">
    <property type="protein sequence ID" value="KKN74488.1"/>
    <property type="molecule type" value="Genomic_DNA"/>
</dbReference>
<dbReference type="InterPro" id="IPR006141">
    <property type="entry name" value="Intein_N"/>
</dbReference>
<dbReference type="SMART" id="SM00306">
    <property type="entry name" value="HintN"/>
    <property type="match status" value="1"/>
</dbReference>
<reference evidence="4" key="1">
    <citation type="journal article" date="2015" name="Nature">
        <title>Complex archaea that bridge the gap between prokaryotes and eukaryotes.</title>
        <authorList>
            <person name="Spang A."/>
            <person name="Saw J.H."/>
            <person name="Jorgensen S.L."/>
            <person name="Zaremba-Niedzwiedzka K."/>
            <person name="Martijn J."/>
            <person name="Lind A.E."/>
            <person name="van Eijk R."/>
            <person name="Schleper C."/>
            <person name="Guy L."/>
            <person name="Ettema T.J."/>
        </authorList>
    </citation>
    <scope>NUCLEOTIDE SEQUENCE</scope>
</reference>
<feature type="domain" description="DOD-type homing endonuclease" evidence="3">
    <location>
        <begin position="307"/>
        <end position="420"/>
    </location>
</feature>
<dbReference type="InterPro" id="IPR006142">
    <property type="entry name" value="INTEIN"/>
</dbReference>
<dbReference type="NCBIfam" id="TIGR01445">
    <property type="entry name" value="intein_Nterm"/>
    <property type="match status" value="1"/>
</dbReference>
<dbReference type="InterPro" id="IPR030934">
    <property type="entry name" value="Intein_C"/>
</dbReference>
<dbReference type="SUPFAM" id="SSF55608">
    <property type="entry name" value="Homing endonucleases"/>
    <property type="match status" value="2"/>
</dbReference>
<dbReference type="PROSITE" id="PS50817">
    <property type="entry name" value="INTEIN_N_TER"/>
    <property type="match status" value="1"/>
</dbReference>
<dbReference type="Pfam" id="PF14528">
    <property type="entry name" value="LAGLIDADG_3"/>
    <property type="match status" value="1"/>
</dbReference>
<dbReference type="Gene3D" id="3.10.28.10">
    <property type="entry name" value="Homing endonucleases"/>
    <property type="match status" value="3"/>
</dbReference>
<comment type="caution">
    <text evidence="4">The sequence shown here is derived from an EMBL/GenBank/DDBJ whole genome shotgun (WGS) entry which is preliminary data.</text>
</comment>
<evidence type="ECO:0000259" key="3">
    <source>
        <dbReference type="PROSITE" id="PS50819"/>
    </source>
</evidence>
<dbReference type="Pfam" id="PF03161">
    <property type="entry name" value="LAGLIDADG_2"/>
    <property type="match status" value="1"/>
</dbReference>